<protein>
    <submittedName>
        <fullName evidence="2">Uncharacterized protein</fullName>
    </submittedName>
</protein>
<name>A0A1G2PJQ8_TERXR</name>
<keyword evidence="1" id="KW-0472">Membrane</keyword>
<sequence>MNDMVVTVALATFYVVGIGIASLIRRGAVFFRAHRSGDSFWRRVSSEDFARKDFFESPY</sequence>
<evidence type="ECO:0000313" key="3">
    <source>
        <dbReference type="Proteomes" id="UP000178690"/>
    </source>
</evidence>
<keyword evidence="1" id="KW-0812">Transmembrane</keyword>
<organism evidence="2 3">
    <name type="scientific">Terrybacteria sp. (strain RIFCSPHIGHO2_01_FULL_58_15)</name>
    <dbReference type="NCBI Taxonomy" id="1802363"/>
    <lineage>
        <taxon>Bacteria</taxon>
        <taxon>Candidatus Terryibacteriota</taxon>
    </lineage>
</organism>
<dbReference type="Proteomes" id="UP000178690">
    <property type="component" value="Unassembled WGS sequence"/>
</dbReference>
<evidence type="ECO:0000313" key="2">
    <source>
        <dbReference type="EMBL" id="OHA48527.1"/>
    </source>
</evidence>
<keyword evidence="1" id="KW-1133">Transmembrane helix</keyword>
<evidence type="ECO:0000256" key="1">
    <source>
        <dbReference type="SAM" id="Phobius"/>
    </source>
</evidence>
<accession>A0A1G2PJQ8</accession>
<dbReference type="EMBL" id="MHST01000019">
    <property type="protein sequence ID" value="OHA48527.1"/>
    <property type="molecule type" value="Genomic_DNA"/>
</dbReference>
<feature type="transmembrane region" description="Helical" evidence="1">
    <location>
        <begin position="6"/>
        <end position="24"/>
    </location>
</feature>
<gene>
    <name evidence="2" type="ORF">A2682_01315</name>
</gene>
<reference evidence="2 3" key="1">
    <citation type="journal article" date="2016" name="Nat. Commun.">
        <title>Thousands of microbial genomes shed light on interconnected biogeochemical processes in an aquifer system.</title>
        <authorList>
            <person name="Anantharaman K."/>
            <person name="Brown C.T."/>
            <person name="Hug L.A."/>
            <person name="Sharon I."/>
            <person name="Castelle C.J."/>
            <person name="Probst A.J."/>
            <person name="Thomas B.C."/>
            <person name="Singh A."/>
            <person name="Wilkins M.J."/>
            <person name="Karaoz U."/>
            <person name="Brodie E.L."/>
            <person name="Williams K.H."/>
            <person name="Hubbard S.S."/>
            <person name="Banfield J.F."/>
        </authorList>
    </citation>
    <scope>NUCLEOTIDE SEQUENCE [LARGE SCALE GENOMIC DNA]</scope>
    <source>
        <strain evidence="3">RIFCSPHIGHO2_01_FULL_58_15</strain>
    </source>
</reference>
<proteinExistence type="predicted"/>
<comment type="caution">
    <text evidence="2">The sequence shown here is derived from an EMBL/GenBank/DDBJ whole genome shotgun (WGS) entry which is preliminary data.</text>
</comment>
<dbReference type="AlphaFoldDB" id="A0A1G2PJQ8"/>